<dbReference type="Proteomes" id="UP000243459">
    <property type="component" value="Chromosome 7"/>
</dbReference>
<dbReference type="OMA" id="QYWHEPH"/>
<organism evidence="3 4">
    <name type="scientific">Asparagus officinalis</name>
    <name type="common">Garden asparagus</name>
    <dbReference type="NCBI Taxonomy" id="4686"/>
    <lineage>
        <taxon>Eukaryota</taxon>
        <taxon>Viridiplantae</taxon>
        <taxon>Streptophyta</taxon>
        <taxon>Embryophyta</taxon>
        <taxon>Tracheophyta</taxon>
        <taxon>Spermatophyta</taxon>
        <taxon>Magnoliopsida</taxon>
        <taxon>Liliopsida</taxon>
        <taxon>Asparagales</taxon>
        <taxon>Asparagaceae</taxon>
        <taxon>Asparagoideae</taxon>
        <taxon>Asparagus</taxon>
    </lineage>
</organism>
<dbReference type="Gene3D" id="3.80.10.10">
    <property type="entry name" value="Ribonuclease Inhibitor"/>
    <property type="match status" value="1"/>
</dbReference>
<dbReference type="SUPFAM" id="SSF81383">
    <property type="entry name" value="F-box domain"/>
    <property type="match status" value="1"/>
</dbReference>
<evidence type="ECO:0000259" key="2">
    <source>
        <dbReference type="Pfam" id="PF23622"/>
    </source>
</evidence>
<dbReference type="InterPro" id="IPR001810">
    <property type="entry name" value="F-box_dom"/>
</dbReference>
<gene>
    <name evidence="3" type="ORF">A4U43_C07F39410</name>
</gene>
<sequence>MARNIDRISDLPDIIRLQILCLLPRKFAARTSALSWRWRDLWRYRRPYETSLIFDEEFRGELTPEEFSRTVDQVLKQRGKKKVEIFHIFFYPGTRYQSNTVSWIEYAISNEVEELYLDFCQGFKQEGTFQIPNGLLQGDSLTVLNLKYCKFDQPVGFRRLKFLETVSLKYVDATDDMVLDVISNCPFLERLDLRQCFELRSIKVSGSNLRLKSLVVVNCWKLDEIEIFAPNLRSFHFNGVFLKSYVFGEISLLSDAMMSSLGREPESFQANWVRIIEDLAHVKVLTLCSRALEQVAISKQSTPIPLENLQELQLLMGIMTETSLSDIISFFKKCHCPKLEKVFIELSAGTKDPALKIFLKAPSDEAPIICDFRSLKIVKMNNFNSYKNEMELVRFFLEKASALESLILVAPQEIRTSVLWSDYRTTMQMNFMKEILANAKVSIYSTSQDLNGPLPTHYDAYCKF</sequence>
<evidence type="ECO:0000313" key="4">
    <source>
        <dbReference type="Proteomes" id="UP000243459"/>
    </source>
</evidence>
<evidence type="ECO:0008006" key="5">
    <source>
        <dbReference type="Google" id="ProtNLM"/>
    </source>
</evidence>
<evidence type="ECO:0000313" key="3">
    <source>
        <dbReference type="EMBL" id="ONK65664.1"/>
    </source>
</evidence>
<dbReference type="InterPro" id="IPR036047">
    <property type="entry name" value="F-box-like_dom_sf"/>
</dbReference>
<name>A0A5P1EIQ9_ASPOF</name>
<reference evidence="4" key="1">
    <citation type="journal article" date="2017" name="Nat. Commun.">
        <title>The asparagus genome sheds light on the origin and evolution of a young Y chromosome.</title>
        <authorList>
            <person name="Harkess A."/>
            <person name="Zhou J."/>
            <person name="Xu C."/>
            <person name="Bowers J.E."/>
            <person name="Van der Hulst R."/>
            <person name="Ayyampalayam S."/>
            <person name="Mercati F."/>
            <person name="Riccardi P."/>
            <person name="McKain M.R."/>
            <person name="Kakrana A."/>
            <person name="Tang H."/>
            <person name="Ray J."/>
            <person name="Groenendijk J."/>
            <person name="Arikit S."/>
            <person name="Mathioni S.M."/>
            <person name="Nakano M."/>
            <person name="Shan H."/>
            <person name="Telgmann-Rauber A."/>
            <person name="Kanno A."/>
            <person name="Yue Z."/>
            <person name="Chen H."/>
            <person name="Li W."/>
            <person name="Chen Y."/>
            <person name="Xu X."/>
            <person name="Zhang Y."/>
            <person name="Luo S."/>
            <person name="Chen H."/>
            <person name="Gao J."/>
            <person name="Mao Z."/>
            <person name="Pires J.C."/>
            <person name="Luo M."/>
            <person name="Kudrna D."/>
            <person name="Wing R.A."/>
            <person name="Meyers B.C."/>
            <person name="Yi K."/>
            <person name="Kong H."/>
            <person name="Lavrijsen P."/>
            <person name="Sunseri F."/>
            <person name="Falavigna A."/>
            <person name="Ye Y."/>
            <person name="Leebens-Mack J.H."/>
            <person name="Chen G."/>
        </authorList>
    </citation>
    <scope>NUCLEOTIDE SEQUENCE [LARGE SCALE GENOMIC DNA]</scope>
    <source>
        <strain evidence="4">cv. DH0086</strain>
    </source>
</reference>
<dbReference type="AlphaFoldDB" id="A0A5P1EIQ9"/>
<keyword evidence="4" id="KW-1185">Reference proteome</keyword>
<dbReference type="Gramene" id="ONK65664">
    <property type="protein sequence ID" value="ONK65664"/>
    <property type="gene ID" value="A4U43_C07F39410"/>
</dbReference>
<protein>
    <recommendedName>
        <fullName evidence="5">F-box domain-containing protein</fullName>
    </recommendedName>
</protein>
<dbReference type="PANTHER" id="PTHR34145:SF65">
    <property type="entry name" value="FBD DOMAIN-CONTAINING PROTEIN"/>
    <property type="match status" value="1"/>
</dbReference>
<accession>A0A5P1EIQ9</accession>
<evidence type="ECO:0000259" key="1">
    <source>
        <dbReference type="Pfam" id="PF00646"/>
    </source>
</evidence>
<dbReference type="EMBL" id="CM007387">
    <property type="protein sequence ID" value="ONK65664.1"/>
    <property type="molecule type" value="Genomic_DNA"/>
</dbReference>
<dbReference type="InterPro" id="IPR053781">
    <property type="entry name" value="F-box_AtFBL13-like"/>
</dbReference>
<feature type="domain" description="At1g61320/AtMIF1 LRR" evidence="2">
    <location>
        <begin position="81"/>
        <end position="441"/>
    </location>
</feature>
<dbReference type="CDD" id="cd22160">
    <property type="entry name" value="F-box_AtFBL13-like"/>
    <property type="match status" value="1"/>
</dbReference>
<dbReference type="PANTHER" id="PTHR34145">
    <property type="entry name" value="OS02G0105600 PROTEIN"/>
    <property type="match status" value="1"/>
</dbReference>
<dbReference type="Pfam" id="PF00646">
    <property type="entry name" value="F-box"/>
    <property type="match status" value="1"/>
</dbReference>
<dbReference type="Pfam" id="PF23622">
    <property type="entry name" value="LRR_At1g61320_AtMIF1"/>
    <property type="match status" value="1"/>
</dbReference>
<feature type="domain" description="F-box" evidence="1">
    <location>
        <begin position="8"/>
        <end position="48"/>
    </location>
</feature>
<dbReference type="InterPro" id="IPR032675">
    <property type="entry name" value="LRR_dom_sf"/>
</dbReference>
<dbReference type="InterPro" id="IPR055357">
    <property type="entry name" value="LRR_At1g61320_AtMIF1"/>
</dbReference>
<dbReference type="SUPFAM" id="SSF52047">
    <property type="entry name" value="RNI-like"/>
    <property type="match status" value="1"/>
</dbReference>
<dbReference type="InterPro" id="IPR053772">
    <property type="entry name" value="At1g61320/At1g61330-like"/>
</dbReference>
<proteinExistence type="predicted"/>